<gene>
    <name evidence="5" type="ORF">HJC23_011235</name>
</gene>
<feature type="compositionally biased region" description="Polar residues" evidence="3">
    <location>
        <begin position="224"/>
        <end position="254"/>
    </location>
</feature>
<dbReference type="AlphaFoldDB" id="A0ABD3QVQ0"/>
<proteinExistence type="predicted"/>
<dbReference type="Proteomes" id="UP001516023">
    <property type="component" value="Unassembled WGS sequence"/>
</dbReference>
<evidence type="ECO:0000256" key="1">
    <source>
        <dbReference type="ARBA" id="ARBA00004123"/>
    </source>
</evidence>
<dbReference type="GO" id="GO:0005634">
    <property type="term" value="C:nucleus"/>
    <property type="evidence" value="ECO:0007669"/>
    <property type="project" value="UniProtKB-SubCell"/>
</dbReference>
<dbReference type="InterPro" id="IPR013320">
    <property type="entry name" value="ConA-like_dom_sf"/>
</dbReference>
<dbReference type="PANTHER" id="PTHR10598:SF0">
    <property type="entry name" value="SET1_ASH2 HISTONE METHYLTRANSFERASE COMPLEX SUBUNIT ASH2"/>
    <property type="match status" value="1"/>
</dbReference>
<dbReference type="SUPFAM" id="SSF49899">
    <property type="entry name" value="Concanavalin A-like lectins/glucanases"/>
    <property type="match status" value="1"/>
</dbReference>
<feature type="region of interest" description="Disordered" evidence="3">
    <location>
        <begin position="210"/>
        <end position="257"/>
    </location>
</feature>
<protein>
    <recommendedName>
        <fullName evidence="4">SPRY domain-containing protein</fullName>
    </recommendedName>
</protein>
<dbReference type="InterPro" id="IPR003877">
    <property type="entry name" value="SPRY_dom"/>
</dbReference>
<reference evidence="5 6" key="1">
    <citation type="journal article" date="2020" name="G3 (Bethesda)">
        <title>Improved Reference Genome for Cyclotella cryptica CCMP332, a Model for Cell Wall Morphogenesis, Salinity Adaptation, and Lipid Production in Diatoms (Bacillariophyta).</title>
        <authorList>
            <person name="Roberts W.R."/>
            <person name="Downey K.M."/>
            <person name="Ruck E.C."/>
            <person name="Traller J.C."/>
            <person name="Alverson A.J."/>
        </authorList>
    </citation>
    <scope>NUCLEOTIDE SEQUENCE [LARGE SCALE GENOMIC DNA]</scope>
    <source>
        <strain evidence="5 6">CCMP332</strain>
    </source>
</reference>
<dbReference type="EMBL" id="JABMIG020000008">
    <property type="protein sequence ID" value="KAL3804307.1"/>
    <property type="molecule type" value="Genomic_DNA"/>
</dbReference>
<evidence type="ECO:0000313" key="5">
    <source>
        <dbReference type="EMBL" id="KAL3804307.1"/>
    </source>
</evidence>
<evidence type="ECO:0000256" key="2">
    <source>
        <dbReference type="ARBA" id="ARBA00023242"/>
    </source>
</evidence>
<dbReference type="SMART" id="SM00449">
    <property type="entry name" value="SPRY"/>
    <property type="match status" value="1"/>
</dbReference>
<evidence type="ECO:0000313" key="6">
    <source>
        <dbReference type="Proteomes" id="UP001516023"/>
    </source>
</evidence>
<dbReference type="CDD" id="cd12872">
    <property type="entry name" value="SPRY_Ash2"/>
    <property type="match status" value="1"/>
</dbReference>
<feature type="region of interest" description="Disordered" evidence="3">
    <location>
        <begin position="1"/>
        <end position="41"/>
    </location>
</feature>
<sequence length="502" mass="54435">MTSEQSPSASPPLSIADSAGSSPKNSPPTGQPSSTRNQAAATAAVAAALDATRAHQHLFPGLATVFFENGGPSASLAVYSSSMIPSTDKSNKPMDSLEATSASAGGHPFLPSMEEVSNAALKCINDFPPYVTMNVRDSAPQVTLSDPTPVVEGSHLEDSMSHRGINFRKTVRRLVVRGSMRGYRMSRASHGVSHGCYYYEAVVLGPTTPDTRTSLKRPLHEISDNNSGEKNIQNSESLTSTAQHSNSQTNSSSGHLRMGWSTRLGDLQAPVGYDKHSYAIRDIMGSRVHNSQREDNWGGVEFGPGDVIGFAICLSENATDRIAESASENAGDKKSNSMKTNYICFYKNGVIMGGKQLHDSKTECTGIAFDNISSDTYFPAVSCYLDGSAHLNFGPHFIYPPEGMPGKQKLQPISNLCPPPPTPEDAEEIVISSSNEGRKIFMSKRTDELIVTAFKQLVKIEAAVRREAYLRHLRMHKREIELLRKERGLSTLDLFDCSTISQ</sequence>
<organism evidence="5 6">
    <name type="scientific">Cyclotella cryptica</name>
    <dbReference type="NCBI Taxonomy" id="29204"/>
    <lineage>
        <taxon>Eukaryota</taxon>
        <taxon>Sar</taxon>
        <taxon>Stramenopiles</taxon>
        <taxon>Ochrophyta</taxon>
        <taxon>Bacillariophyta</taxon>
        <taxon>Coscinodiscophyceae</taxon>
        <taxon>Thalassiosirophycidae</taxon>
        <taxon>Stephanodiscales</taxon>
        <taxon>Stephanodiscaceae</taxon>
        <taxon>Cyclotella</taxon>
    </lineage>
</organism>
<keyword evidence="6" id="KW-1185">Reference proteome</keyword>
<dbReference type="Gene3D" id="2.60.120.920">
    <property type="match status" value="1"/>
</dbReference>
<evidence type="ECO:0000256" key="3">
    <source>
        <dbReference type="SAM" id="MobiDB-lite"/>
    </source>
</evidence>
<name>A0ABD3QVQ0_9STRA</name>
<comment type="caution">
    <text evidence="5">The sequence shown here is derived from an EMBL/GenBank/DDBJ whole genome shotgun (WGS) entry which is preliminary data.</text>
</comment>
<comment type="subcellular location">
    <subcellularLocation>
        <location evidence="1">Nucleus</location>
    </subcellularLocation>
</comment>
<keyword evidence="2" id="KW-0539">Nucleus</keyword>
<accession>A0ABD3QVQ0</accession>
<feature type="domain" description="SPRY" evidence="4">
    <location>
        <begin position="194"/>
        <end position="397"/>
    </location>
</feature>
<dbReference type="InterPro" id="IPR043136">
    <property type="entry name" value="B30.2/SPRY_sf"/>
</dbReference>
<dbReference type="PANTHER" id="PTHR10598">
    <property type="entry name" value="SET1/ASH2 HISTONE METHYLTRANSFERASE COMPLEX SUBUNIT ASH2"/>
    <property type="match status" value="1"/>
</dbReference>
<dbReference type="InterPro" id="IPR037353">
    <property type="entry name" value="ASH2"/>
</dbReference>
<evidence type="ECO:0000259" key="4">
    <source>
        <dbReference type="SMART" id="SM00449"/>
    </source>
</evidence>